<dbReference type="InterPro" id="IPR052986">
    <property type="entry name" value="VLIG_GTPase"/>
</dbReference>
<organism evidence="4 5">
    <name type="scientific">Holothuria leucospilota</name>
    <name type="common">Black long sea cucumber</name>
    <name type="synonym">Mertensiothuria leucospilota</name>
    <dbReference type="NCBI Taxonomy" id="206669"/>
    <lineage>
        <taxon>Eukaryota</taxon>
        <taxon>Metazoa</taxon>
        <taxon>Echinodermata</taxon>
        <taxon>Eleutherozoa</taxon>
        <taxon>Echinozoa</taxon>
        <taxon>Holothuroidea</taxon>
        <taxon>Aspidochirotacea</taxon>
        <taxon>Aspidochirotida</taxon>
        <taxon>Holothuriidae</taxon>
        <taxon>Holothuria</taxon>
    </lineage>
</organism>
<comment type="caution">
    <text evidence="4">The sequence shown here is derived from an EMBL/GenBank/DDBJ whole genome shotgun (WGS) entry which is preliminary data.</text>
</comment>
<dbReference type="InterPro" id="IPR057365">
    <property type="entry name" value="URGCP"/>
</dbReference>
<accession>A0A9Q1BW65</accession>
<dbReference type="PANTHER" id="PTHR14819:SF25">
    <property type="entry name" value="CHROMOSOME UNDETERMINED SCAFFOLD_52, WHOLE GENOME SHOTGUN SEQUENCE"/>
    <property type="match status" value="1"/>
</dbReference>
<dbReference type="SUPFAM" id="SSF52540">
    <property type="entry name" value="P-loop containing nucleoside triphosphate hydrolases"/>
    <property type="match status" value="1"/>
</dbReference>
<dbReference type="InterPro" id="IPR030383">
    <property type="entry name" value="G_VLIG_dom"/>
</dbReference>
<keyword evidence="5" id="KW-1185">Reference proteome</keyword>
<feature type="domain" description="VLIG-type G" evidence="3">
    <location>
        <begin position="400"/>
        <end position="699"/>
    </location>
</feature>
<dbReference type="PANTHER" id="PTHR14819">
    <property type="entry name" value="GTP-BINDING"/>
    <property type="match status" value="1"/>
</dbReference>
<reference evidence="4" key="1">
    <citation type="submission" date="2021-10" db="EMBL/GenBank/DDBJ databases">
        <title>Tropical sea cucumber genome reveals ecological adaptation and Cuvierian tubules defense mechanism.</title>
        <authorList>
            <person name="Chen T."/>
        </authorList>
    </citation>
    <scope>NUCLEOTIDE SEQUENCE</scope>
    <source>
        <strain evidence="4">Nanhai2018</strain>
        <tissue evidence="4">Muscle</tissue>
    </source>
</reference>
<dbReference type="Gene3D" id="3.40.50.300">
    <property type="entry name" value="P-loop containing nucleotide triphosphate hydrolases"/>
    <property type="match status" value="1"/>
</dbReference>
<evidence type="ECO:0000259" key="2">
    <source>
        <dbReference type="Pfam" id="PF25496"/>
    </source>
</evidence>
<evidence type="ECO:0000313" key="5">
    <source>
        <dbReference type="Proteomes" id="UP001152320"/>
    </source>
</evidence>
<protein>
    <submittedName>
        <fullName evidence="4">Interferon-induced very large GTPase 1</fullName>
    </submittedName>
</protein>
<dbReference type="Pfam" id="PF25496">
    <property type="entry name" value="URGCP"/>
    <property type="match status" value="1"/>
</dbReference>
<comment type="similarity">
    <text evidence="1">Belongs to the TRAFAC class dynamin-like GTPase superfamily. Very large inducible GTPase (VLIG) family.</text>
</comment>
<dbReference type="Pfam" id="PF25683">
    <property type="entry name" value="URGCP_GTPase"/>
    <property type="match status" value="1"/>
</dbReference>
<dbReference type="InterPro" id="IPR027417">
    <property type="entry name" value="P-loop_NTPase"/>
</dbReference>
<name>A0A9Q1BW65_HOLLE</name>
<dbReference type="EMBL" id="JAIZAY010000010">
    <property type="protein sequence ID" value="KAJ8034428.1"/>
    <property type="molecule type" value="Genomic_DNA"/>
</dbReference>
<feature type="domain" description="Up-regulator of cell proliferation-like" evidence="2">
    <location>
        <begin position="86"/>
        <end position="365"/>
    </location>
</feature>
<evidence type="ECO:0000256" key="1">
    <source>
        <dbReference type="ARBA" id="ARBA00006828"/>
    </source>
</evidence>
<gene>
    <name evidence="4" type="ORF">HOLleu_21261</name>
</gene>
<evidence type="ECO:0000259" key="3">
    <source>
        <dbReference type="Pfam" id="PF25683"/>
    </source>
</evidence>
<dbReference type="OrthoDB" id="1597724at2759"/>
<proteinExistence type="inferred from homology"/>
<sequence>METSTFHIRRELFMKLLKELRLNSDKKLTIMDGRVIKLSPDTSSVNSNDVVHQFFINVSLRDHLACEKLALREKDRKSSGESHFESVDILFAILSRSDLLLLQDLLRKLTLCKVAVPVILPDVGGSNVTFLPWGLSKCVASYCDSGTSKNVNCLSHPFLTISFLRIGKSTISKSNILNRFGADLTGFSKTEHFRPFLEEKPQNVLGNGIVECLWIVDTFNENNKNINIPVCLRNLRGDAYEQIRQLQFCSLTSDILIIFAELESKWKDLNEILKTSKASRFLILSSSTDFNIQIPHRKKVRKVSTDSLSERDISRIILKSVLAVMNKCGISKPLAEERDLCKTLKIFTDEEESSCITAKLIATEISTKMEKTTTEWSSDTVFPLLTMNKDWTTSRRMGKEDGIEDEYFEIFQAEKTLRENQRERELSEPTLRIIHTILDNEIIGLWLIVWFEMSFDEMEQCYTRSKVETEISSGVVTEVGNTVQWRTSVLHRDMFLGELQQVVECSKSVSTKASASKSFPRHSKIFAKLLLHGHSLHIADCDFKFVPITWIRQLFADLHEMTGESGIRVISILGANKSGKSKLLNRLFGVDFPEGYGKRSIGLRVYLVPVESCITAAVPSEFCLLIDTEGFNTKEKSDNLYETRWLFVSMMVTSLSDVIIIQMCSKQNFSDMNEIVKNISSSSEETVESGRLRKICLVYHADCDEQIEFKEKANEAQGQSGKAELFKSVDYKHDETTVKFVLWDDLRTLGMSTFGETIKRLTSQKGTSLRSFRKKLIKLIAISEEPAFLFDEFGEKVIDLLIHFQKSRFDNIHSRMENKNSRLGELHKLWNELQVNVEKHVNNACKHIQNAPYDRLGETVEESLKGLTNLDKRNMLMIETFKSQLQNSDGSIFYKESLFAIIEDLKSVNESRIRSFRHKMVKVKKTRRNERLAILLQRGAPKYEDHDTLIEAEINDFLCNKHNEQSERDFQGNWSRFIEETRKKYPIIELQDQQKITQHQVLSLLEEFGYDLQDIAPNKSLHEVARSNYHISTEEDLYKVHENLHTVSDTNEMHMQHLFLELQALCKIKKDFSLKTEAAVELFRRFEEESDLPVDRVTLFTFLCSQYISKVHITYLEEESRSTEMSTTMADANFNSDNQGKISDADEMLFPDLKSKIENVLLQVKRILTDEELSVLKQSLNEQTVRNYTHLPFNCTTLQRLDIYFHNLLPSLSKYDMENINSVVDDAKMFILGKVLAKANLDLSKELNTIFASIEKDLKTRFENTAVVFHLSSWSIPLVSIKLKRDQEEQSLVRSIERLGNITLAKFLCNINVTSDVLLADILCEEIQHSLLRFIEDNWIDYFSERIFNLNGTCGWKEKAIRQMLCGFCEQNDFANFIDFIQNYKHIGKRKFMKLVANIFNERKHSHIHTFAENIVRTKIKECLSALEETTELFQSQEGCSMEVWLQKFIENMSHCSIHFLRQKHLEILKKCTKLSNLTTFTRQCERKVLELNSKVLSMLHLPPAGNTDYTVTWFYEMPSETHVTLIRGIKGCTNQCPLCGAICEYGLQKHAFHRAILHYPMCFSGSKYKTLEGTLKLNINTCSQDSVGEYSNKLKEWDIPDKNVEPTRFWKYMLHTFSSQLQHFHNCFHIDIPPEWYKISQSEALKSLNGEVGVRTELD</sequence>
<evidence type="ECO:0000313" key="4">
    <source>
        <dbReference type="EMBL" id="KAJ8034428.1"/>
    </source>
</evidence>
<dbReference type="Proteomes" id="UP001152320">
    <property type="component" value="Chromosome 10"/>
</dbReference>